<reference evidence="1 2" key="1">
    <citation type="submission" date="2018-10" db="EMBL/GenBank/DDBJ databases">
        <title>A high-quality apple genome assembly.</title>
        <authorList>
            <person name="Hu J."/>
        </authorList>
    </citation>
    <scope>NUCLEOTIDE SEQUENCE [LARGE SCALE GENOMIC DNA]</scope>
    <source>
        <strain evidence="2">cv. HFTH1</strain>
        <tissue evidence="1">Young leaf</tissue>
    </source>
</reference>
<name>A0A498HED2_MALDO</name>
<dbReference type="AlphaFoldDB" id="A0A498HED2"/>
<evidence type="ECO:0000313" key="1">
    <source>
        <dbReference type="EMBL" id="RXH69140.1"/>
    </source>
</evidence>
<organism evidence="1 2">
    <name type="scientific">Malus domestica</name>
    <name type="common">Apple</name>
    <name type="synonym">Pyrus malus</name>
    <dbReference type="NCBI Taxonomy" id="3750"/>
    <lineage>
        <taxon>Eukaryota</taxon>
        <taxon>Viridiplantae</taxon>
        <taxon>Streptophyta</taxon>
        <taxon>Embryophyta</taxon>
        <taxon>Tracheophyta</taxon>
        <taxon>Spermatophyta</taxon>
        <taxon>Magnoliopsida</taxon>
        <taxon>eudicotyledons</taxon>
        <taxon>Gunneridae</taxon>
        <taxon>Pentapetalae</taxon>
        <taxon>rosids</taxon>
        <taxon>fabids</taxon>
        <taxon>Rosales</taxon>
        <taxon>Rosaceae</taxon>
        <taxon>Amygdaloideae</taxon>
        <taxon>Maleae</taxon>
        <taxon>Malus</taxon>
    </lineage>
</organism>
<gene>
    <name evidence="1" type="ORF">DVH24_031473</name>
</gene>
<evidence type="ECO:0000313" key="2">
    <source>
        <dbReference type="Proteomes" id="UP000290289"/>
    </source>
</evidence>
<proteinExistence type="predicted"/>
<dbReference type="Proteomes" id="UP000290289">
    <property type="component" value="Chromosome 17"/>
</dbReference>
<dbReference type="EMBL" id="RDQH01000343">
    <property type="protein sequence ID" value="RXH69140.1"/>
    <property type="molecule type" value="Genomic_DNA"/>
</dbReference>
<protein>
    <submittedName>
        <fullName evidence="1">Uncharacterized protein</fullName>
    </submittedName>
</protein>
<keyword evidence="2" id="KW-1185">Reference proteome</keyword>
<accession>A0A498HED2</accession>
<comment type="caution">
    <text evidence="1">The sequence shown here is derived from an EMBL/GenBank/DDBJ whole genome shotgun (WGS) entry which is preliminary data.</text>
</comment>
<sequence>MHVSFGTWDGTEWSGTKRNAPHLVRLKRVEHVVSRDEFWVNFRSASPPGTTRSTSVEHKIITSPSPSFSSCFYPRASLLPLCSIPSCFISSHSVPSCLKEKEIVVVKFMAMGSERTKALHNFNLLFDLKWGNQKHLWGERVSD</sequence>